<keyword evidence="2" id="KW-1185">Reference proteome</keyword>
<accession>A0ACC7P1L6</accession>
<organism evidence="1 2">
    <name type="scientific">Paenibacillus mesotrionivorans</name>
    <dbReference type="NCBI Taxonomy" id="3160968"/>
    <lineage>
        <taxon>Bacteria</taxon>
        <taxon>Bacillati</taxon>
        <taxon>Bacillota</taxon>
        <taxon>Bacilli</taxon>
        <taxon>Bacillales</taxon>
        <taxon>Paenibacillaceae</taxon>
        <taxon>Paenibacillus</taxon>
    </lineage>
</organism>
<proteinExistence type="predicted"/>
<comment type="caution">
    <text evidence="1">The sequence shown here is derived from an EMBL/GenBank/DDBJ whole genome shotgun (WGS) entry which is preliminary data.</text>
</comment>
<reference evidence="1" key="1">
    <citation type="submission" date="2024-12" db="EMBL/GenBank/DDBJ databases">
        <authorList>
            <person name="Wu N."/>
        </authorList>
    </citation>
    <scope>NUCLEOTIDE SEQUENCE</scope>
    <source>
        <strain evidence="1">P15</strain>
    </source>
</reference>
<gene>
    <name evidence="1" type="ORF">ACI1P1_17810</name>
</gene>
<name>A0ACC7P1L6_9BACL</name>
<dbReference type="Proteomes" id="UP001631969">
    <property type="component" value="Unassembled WGS sequence"/>
</dbReference>
<evidence type="ECO:0000313" key="1">
    <source>
        <dbReference type="EMBL" id="MFM9330159.1"/>
    </source>
</evidence>
<dbReference type="EMBL" id="JBJURJ010000011">
    <property type="protein sequence ID" value="MFM9330159.1"/>
    <property type="molecule type" value="Genomic_DNA"/>
</dbReference>
<protein>
    <submittedName>
        <fullName evidence="1">Helix-turn-helix domain-containing protein</fullName>
    </submittedName>
</protein>
<evidence type="ECO:0000313" key="2">
    <source>
        <dbReference type="Proteomes" id="UP001631969"/>
    </source>
</evidence>
<sequence>MGQRGRTGRRTIQGKSNRLFLKILGCFLSLLIPIIIIGVVEYSYSAHLMEREFASRITTNLETASEAMDSYIQTSQITGVNFLNDETVQRLLMPKDKQTLEDKVELWRLPRILQRHENVISSFTDSTFVYVDDQDVYVSGGANSFESFFKRMYRYEEYDSAYWTGLLQTDKFIDLLPATTVIQDGINTKQVVPLVLFNRVGNDQAVMVVNLAVSTVERVLAGNAVFDSTTFVVLDGQGNRLYDQRGYLDNVPEAELAEAFSDGSPTREMKVAGKRYAVAHIKSDLYGWDYYSFTPYSEFNRHTGSIMEMTLLLCLVLIVMGVGFSFVFSLNIYNPIRNISRMISQEPEGGTDGHERAANEFDVILQGINRLSDSNRQFKMKYSKHTSEYVEYSLLFILRGHTLNEEAILRETLRVDFGFEHAGFICCTVLFDFKEPFYADIQDTERPLIIGGIKKIVWKFLAGAFPAYVAEYRPNLFVCLVNVPEPGQAAQMKDAFQQMLGVFAYDMRMYYDIAVGIGTYYEGINDIGVSFNEAMTAITKRDKEQRFEILYGSRMCDGCLGRYEYSLYDEQRILNSLKLGEEETLRETVEAILERNAGGGISYEQQLALLKDMHTSGIRFLSEKGLQADMADKDEFQLLLEAPSGRMLREPDELKELLLEFYSRVLEITQSQKGRKPGNLVSLIEQYIRDNYVRDLGLEQIAAEMGVSEKYVSRVFVEKTGLYVTDYINLVRVRKACELLESTDLKVHEIAGQVGILSRTTFLRVFKKVEGITPNEYRALRRRQP</sequence>